<sequence length="109" mass="12342">QKTERTNSLQATRWRVTGTNPQTADATRYPSSGLKPTTDWIGIPSAFHQTLPVDRRMSSSPNQFQTFQWNPFMNTHTHFSETSTLDMKKGLNIDIPLRIAPPNLSIDKA</sequence>
<dbReference type="EMBL" id="JACEIK010004493">
    <property type="protein sequence ID" value="MCD9645656.1"/>
    <property type="molecule type" value="Genomic_DNA"/>
</dbReference>
<dbReference type="Proteomes" id="UP000823775">
    <property type="component" value="Unassembled WGS sequence"/>
</dbReference>
<evidence type="ECO:0000313" key="1">
    <source>
        <dbReference type="EMBL" id="MCD9645656.1"/>
    </source>
</evidence>
<gene>
    <name evidence="1" type="ORF">HAX54_034718</name>
</gene>
<proteinExistence type="predicted"/>
<name>A0ABS8VEK2_DATST</name>
<comment type="caution">
    <text evidence="1">The sequence shown here is derived from an EMBL/GenBank/DDBJ whole genome shotgun (WGS) entry which is preliminary data.</text>
</comment>
<keyword evidence="2" id="KW-1185">Reference proteome</keyword>
<feature type="non-terminal residue" evidence="1">
    <location>
        <position position="1"/>
    </location>
</feature>
<protein>
    <submittedName>
        <fullName evidence="1">Uncharacterized protein</fullName>
    </submittedName>
</protein>
<organism evidence="1 2">
    <name type="scientific">Datura stramonium</name>
    <name type="common">Jimsonweed</name>
    <name type="synonym">Common thornapple</name>
    <dbReference type="NCBI Taxonomy" id="4076"/>
    <lineage>
        <taxon>Eukaryota</taxon>
        <taxon>Viridiplantae</taxon>
        <taxon>Streptophyta</taxon>
        <taxon>Embryophyta</taxon>
        <taxon>Tracheophyta</taxon>
        <taxon>Spermatophyta</taxon>
        <taxon>Magnoliopsida</taxon>
        <taxon>eudicotyledons</taxon>
        <taxon>Gunneridae</taxon>
        <taxon>Pentapetalae</taxon>
        <taxon>asterids</taxon>
        <taxon>lamiids</taxon>
        <taxon>Solanales</taxon>
        <taxon>Solanaceae</taxon>
        <taxon>Solanoideae</taxon>
        <taxon>Datureae</taxon>
        <taxon>Datura</taxon>
    </lineage>
</organism>
<reference evidence="1 2" key="1">
    <citation type="journal article" date="2021" name="BMC Genomics">
        <title>Datura genome reveals duplications of psychoactive alkaloid biosynthetic genes and high mutation rate following tissue culture.</title>
        <authorList>
            <person name="Rajewski A."/>
            <person name="Carter-House D."/>
            <person name="Stajich J."/>
            <person name="Litt A."/>
        </authorList>
    </citation>
    <scope>NUCLEOTIDE SEQUENCE [LARGE SCALE GENOMIC DNA]</scope>
    <source>
        <strain evidence="1">AR-01</strain>
    </source>
</reference>
<evidence type="ECO:0000313" key="2">
    <source>
        <dbReference type="Proteomes" id="UP000823775"/>
    </source>
</evidence>
<accession>A0ABS8VEK2</accession>